<evidence type="ECO:0000259" key="14">
    <source>
        <dbReference type="PROSITE" id="PS50112"/>
    </source>
</evidence>
<dbReference type="SMART" id="SM00091">
    <property type="entry name" value="PAS"/>
    <property type="match status" value="1"/>
</dbReference>
<organism evidence="15 16">
    <name type="scientific">Pseudoalteromonas espejiana</name>
    <dbReference type="NCBI Taxonomy" id="28107"/>
    <lineage>
        <taxon>Bacteria</taxon>
        <taxon>Pseudomonadati</taxon>
        <taxon>Pseudomonadota</taxon>
        <taxon>Gammaproteobacteria</taxon>
        <taxon>Alteromonadales</taxon>
        <taxon>Pseudoalteromonadaceae</taxon>
        <taxon>Pseudoalteromonas</taxon>
    </lineage>
</organism>
<keyword evidence="16" id="KW-1185">Reference proteome</keyword>
<keyword evidence="4" id="KW-0145">Chemotaxis</keyword>
<keyword evidence="3" id="KW-0488">Methylation</keyword>
<dbReference type="SUPFAM" id="SSF55785">
    <property type="entry name" value="PYP-like sensor domain (PAS domain)"/>
    <property type="match status" value="1"/>
</dbReference>
<evidence type="ECO:0000256" key="3">
    <source>
        <dbReference type="ARBA" id="ARBA00022481"/>
    </source>
</evidence>
<evidence type="ECO:0000256" key="12">
    <source>
        <dbReference type="SAM" id="Phobius"/>
    </source>
</evidence>
<evidence type="ECO:0000256" key="11">
    <source>
        <dbReference type="PROSITE-ProRule" id="PRU00284"/>
    </source>
</evidence>
<dbReference type="Gene3D" id="1.10.287.950">
    <property type="entry name" value="Methyl-accepting chemotaxis protein"/>
    <property type="match status" value="1"/>
</dbReference>
<dbReference type="SUPFAM" id="SSF58104">
    <property type="entry name" value="Methyl-accepting chemotaxis protein (MCP) signaling domain"/>
    <property type="match status" value="1"/>
</dbReference>
<comment type="similarity">
    <text evidence="10">Belongs to the methyl-accepting chemotaxis (MCP) protein family.</text>
</comment>
<dbReference type="PROSITE" id="PS50112">
    <property type="entry name" value="PAS"/>
    <property type="match status" value="1"/>
</dbReference>
<evidence type="ECO:0000256" key="6">
    <source>
        <dbReference type="ARBA" id="ARBA00022692"/>
    </source>
</evidence>
<keyword evidence="7 12" id="KW-1133">Transmembrane helix</keyword>
<dbReference type="EMBL" id="BJUM01000031">
    <property type="protein sequence ID" value="GEK56094.1"/>
    <property type="molecule type" value="Genomic_DNA"/>
</dbReference>
<dbReference type="AlphaFoldDB" id="A0A510XYG2"/>
<dbReference type="Proteomes" id="UP000321419">
    <property type="component" value="Unassembled WGS sequence"/>
</dbReference>
<comment type="subcellular location">
    <subcellularLocation>
        <location evidence="1">Cell inner membrane</location>
        <topology evidence="1">Multi-pass membrane protein</topology>
    </subcellularLocation>
</comment>
<dbReference type="Pfam" id="PF08447">
    <property type="entry name" value="PAS_3"/>
    <property type="match status" value="1"/>
</dbReference>
<keyword evidence="9 11" id="KW-0807">Transducer</keyword>
<evidence type="ECO:0000256" key="1">
    <source>
        <dbReference type="ARBA" id="ARBA00004429"/>
    </source>
</evidence>
<dbReference type="PANTHER" id="PTHR32089:SF52">
    <property type="entry name" value="CHEMOTAXIS SIGNAL TRANSDUCTION SYSTEM METHYL ACCEPTING SENSORY TRANSDUCER WITH PAS SENSORY DOMAIN"/>
    <property type="match status" value="1"/>
</dbReference>
<feature type="domain" description="Methyl-accepting transducer" evidence="13">
    <location>
        <begin position="248"/>
        <end position="484"/>
    </location>
</feature>
<dbReference type="FunFam" id="3.30.450.20:FF:000046">
    <property type="entry name" value="Aerotaxis sensor receptor"/>
    <property type="match status" value="1"/>
</dbReference>
<evidence type="ECO:0000259" key="13">
    <source>
        <dbReference type="PROSITE" id="PS50111"/>
    </source>
</evidence>
<name>A0A510XYG2_9GAMM</name>
<proteinExistence type="inferred from homology"/>
<dbReference type="PROSITE" id="PS50111">
    <property type="entry name" value="CHEMOTAXIS_TRANSDUC_2"/>
    <property type="match status" value="1"/>
</dbReference>
<dbReference type="FunFam" id="1.10.287.950:FF:000001">
    <property type="entry name" value="Methyl-accepting chemotaxis sensory transducer"/>
    <property type="match status" value="1"/>
</dbReference>
<keyword evidence="15" id="KW-0675">Receptor</keyword>
<dbReference type="GO" id="GO:0005886">
    <property type="term" value="C:plasma membrane"/>
    <property type="evidence" value="ECO:0007669"/>
    <property type="project" value="UniProtKB-SubCell"/>
</dbReference>
<dbReference type="InterPro" id="IPR004089">
    <property type="entry name" value="MCPsignal_dom"/>
</dbReference>
<feature type="transmembrane region" description="Helical" evidence="12">
    <location>
        <begin position="156"/>
        <end position="189"/>
    </location>
</feature>
<dbReference type="InterPro" id="IPR035965">
    <property type="entry name" value="PAS-like_dom_sf"/>
</dbReference>
<dbReference type="SMART" id="SM00283">
    <property type="entry name" value="MA"/>
    <property type="match status" value="1"/>
</dbReference>
<evidence type="ECO:0000256" key="2">
    <source>
        <dbReference type="ARBA" id="ARBA00022475"/>
    </source>
</evidence>
<dbReference type="Pfam" id="PF00015">
    <property type="entry name" value="MCPsignal"/>
    <property type="match status" value="1"/>
</dbReference>
<dbReference type="InterPro" id="IPR000014">
    <property type="entry name" value="PAS"/>
</dbReference>
<evidence type="ECO:0000313" key="16">
    <source>
        <dbReference type="Proteomes" id="UP000321419"/>
    </source>
</evidence>
<evidence type="ECO:0000256" key="9">
    <source>
        <dbReference type="ARBA" id="ARBA00023224"/>
    </source>
</evidence>
<accession>A0A510XYG2</accession>
<sequence>MIKINMRHNQSLINEEVHFSDSQDLVSTTDLRGVITYANPAFCDVAGFTQAELVGKNHNIVRHPDMPKAAFAQMWATLKSGHSWRGMVKNRCKDGRYYWVDAFVTPIFEQSELVGYQSVRTKPAQAHVQKAHTLYKRLNRGQSLTSLKEQTRFRQVISLVVLLAWVITSGLAVSAMFALFNLAIFAIVFSLNYQELVATPAKIKKYKQQSDSVSRYVFCDNSPMSVSDFREQMLLAKLRTVLGRVKDSTYAFNNIAKNLDTKSALTEQGISSQSTQLEQIATAMAQMSATIGDISGSTNNTADKVNSTQQSCAGIKQHIGQNKQMVSQLASHVDEAANTATSLAQEADKIGQVMSEIEGIAEQTNLLALNAAIEAARAAEHGRGFAVVADEVRALSSRTQNATGQIHSSIKEIQDTLFNWSKVMQNTKLQADSCVQTTEQTHHELDSIFNQISEISLLANSISTAAEQQQMVSHDIANNVEKIKHVSNDNLSLSYDVAKDAAQLVEGAQKVNNLLYTFKV</sequence>
<keyword evidence="8 12" id="KW-0472">Membrane</keyword>
<keyword evidence="2" id="KW-1003">Cell membrane</keyword>
<dbReference type="PANTHER" id="PTHR32089">
    <property type="entry name" value="METHYL-ACCEPTING CHEMOTAXIS PROTEIN MCPB"/>
    <property type="match status" value="1"/>
</dbReference>
<evidence type="ECO:0000256" key="5">
    <source>
        <dbReference type="ARBA" id="ARBA00022519"/>
    </source>
</evidence>
<dbReference type="NCBIfam" id="TIGR00229">
    <property type="entry name" value="sensory_box"/>
    <property type="match status" value="1"/>
</dbReference>
<protein>
    <submittedName>
        <fullName evidence="15">Aerotaxis receptor Aer</fullName>
    </submittedName>
</protein>
<dbReference type="GO" id="GO:0007165">
    <property type="term" value="P:signal transduction"/>
    <property type="evidence" value="ECO:0007669"/>
    <property type="project" value="UniProtKB-KW"/>
</dbReference>
<keyword evidence="5" id="KW-0997">Cell inner membrane</keyword>
<feature type="domain" description="PAS" evidence="14">
    <location>
        <begin position="9"/>
        <end position="65"/>
    </location>
</feature>
<comment type="caution">
    <text evidence="15">The sequence shown here is derived from an EMBL/GenBank/DDBJ whole genome shotgun (WGS) entry which is preliminary data.</text>
</comment>
<evidence type="ECO:0000256" key="10">
    <source>
        <dbReference type="ARBA" id="ARBA00029447"/>
    </source>
</evidence>
<keyword evidence="6 12" id="KW-0812">Transmembrane</keyword>
<dbReference type="InterPro" id="IPR013655">
    <property type="entry name" value="PAS_fold_3"/>
</dbReference>
<dbReference type="GO" id="GO:0052131">
    <property type="term" value="P:positive aerotaxis"/>
    <property type="evidence" value="ECO:0007669"/>
    <property type="project" value="UniProtKB-ARBA"/>
</dbReference>
<gene>
    <name evidence="15" type="ORF">PES01_29390</name>
</gene>
<evidence type="ECO:0000256" key="7">
    <source>
        <dbReference type="ARBA" id="ARBA00022989"/>
    </source>
</evidence>
<dbReference type="Gene3D" id="3.30.450.20">
    <property type="entry name" value="PAS domain"/>
    <property type="match status" value="1"/>
</dbReference>
<evidence type="ECO:0000313" key="15">
    <source>
        <dbReference type="EMBL" id="GEK56094.1"/>
    </source>
</evidence>
<dbReference type="CDD" id="cd00130">
    <property type="entry name" value="PAS"/>
    <property type="match status" value="1"/>
</dbReference>
<reference evidence="15 16" key="1">
    <citation type="submission" date="2019-07" db="EMBL/GenBank/DDBJ databases">
        <title>Whole genome shotgun sequence of Pseudoalteromonas espejiana NBRC 102222.</title>
        <authorList>
            <person name="Hosoyama A."/>
            <person name="Uohara A."/>
            <person name="Ohji S."/>
            <person name="Ichikawa N."/>
        </authorList>
    </citation>
    <scope>NUCLEOTIDE SEQUENCE [LARGE SCALE GENOMIC DNA]</scope>
    <source>
        <strain evidence="15 16">NBRC 102222</strain>
    </source>
</reference>
<evidence type="ECO:0000256" key="8">
    <source>
        <dbReference type="ARBA" id="ARBA00023136"/>
    </source>
</evidence>
<evidence type="ECO:0000256" key="4">
    <source>
        <dbReference type="ARBA" id="ARBA00022500"/>
    </source>
</evidence>